<dbReference type="InterPro" id="IPR041588">
    <property type="entry name" value="Integrase_H2C2"/>
</dbReference>
<comment type="caution">
    <text evidence="2">The sequence shown here is derived from an EMBL/GenBank/DDBJ whole genome shotgun (WGS) entry which is preliminary data.</text>
</comment>
<protein>
    <recommendedName>
        <fullName evidence="1">Integrase zinc-binding domain-containing protein</fullName>
    </recommendedName>
</protein>
<evidence type="ECO:0000313" key="2">
    <source>
        <dbReference type="EMBL" id="MBW0566243.1"/>
    </source>
</evidence>
<evidence type="ECO:0000259" key="1">
    <source>
        <dbReference type="Pfam" id="PF17921"/>
    </source>
</evidence>
<keyword evidence="3" id="KW-1185">Reference proteome</keyword>
<dbReference type="EMBL" id="AVOT02078798">
    <property type="protein sequence ID" value="MBW0566243.1"/>
    <property type="molecule type" value="Genomic_DNA"/>
</dbReference>
<proteinExistence type="predicted"/>
<dbReference type="OrthoDB" id="2505288at2759"/>
<dbReference type="Gene3D" id="1.10.340.70">
    <property type="match status" value="1"/>
</dbReference>
<accession>A0A9Q3JN21</accession>
<dbReference type="Pfam" id="PF17921">
    <property type="entry name" value="Integrase_H2C2"/>
    <property type="match status" value="1"/>
</dbReference>
<sequence length="187" mass="21802">MTSKILTHSQSHCSEFLCEFHFSITYPPGYLATLPDALSCWDKVYPERGEDLISKNPLNFQQLIKQDEVQPSIFFAVKVEYFSNLIYLIQKALWKYPQYRSTLKDLGKVKFVTDHSLDPSFQLLLFKDWVDVPNDPTIQLSILQNHHDSSLAGHPGHEKTLKLFKWDFHWSIMTQIIKDYASSCQQC</sequence>
<name>A0A9Q3JN21_9BASI</name>
<reference evidence="2" key="1">
    <citation type="submission" date="2021-03" db="EMBL/GenBank/DDBJ databases">
        <title>Draft genome sequence of rust myrtle Austropuccinia psidii MF-1, a brazilian biotype.</title>
        <authorList>
            <person name="Quecine M.C."/>
            <person name="Pachon D.M.R."/>
            <person name="Bonatelli M.L."/>
            <person name="Correr F.H."/>
            <person name="Franceschini L.M."/>
            <person name="Leite T.F."/>
            <person name="Margarido G.R.A."/>
            <person name="Almeida C.A."/>
            <person name="Ferrarezi J.A."/>
            <person name="Labate C.A."/>
        </authorList>
    </citation>
    <scope>NUCLEOTIDE SEQUENCE</scope>
    <source>
        <strain evidence="2">MF-1</strain>
    </source>
</reference>
<dbReference type="Proteomes" id="UP000765509">
    <property type="component" value="Unassembled WGS sequence"/>
</dbReference>
<organism evidence="2 3">
    <name type="scientific">Austropuccinia psidii MF-1</name>
    <dbReference type="NCBI Taxonomy" id="1389203"/>
    <lineage>
        <taxon>Eukaryota</taxon>
        <taxon>Fungi</taxon>
        <taxon>Dikarya</taxon>
        <taxon>Basidiomycota</taxon>
        <taxon>Pucciniomycotina</taxon>
        <taxon>Pucciniomycetes</taxon>
        <taxon>Pucciniales</taxon>
        <taxon>Sphaerophragmiaceae</taxon>
        <taxon>Austropuccinia</taxon>
    </lineage>
</organism>
<gene>
    <name evidence="2" type="ORF">O181_105958</name>
</gene>
<dbReference type="AlphaFoldDB" id="A0A9Q3JN21"/>
<feature type="domain" description="Integrase zinc-binding" evidence="1">
    <location>
        <begin position="136"/>
        <end position="187"/>
    </location>
</feature>
<evidence type="ECO:0000313" key="3">
    <source>
        <dbReference type="Proteomes" id="UP000765509"/>
    </source>
</evidence>